<accession>A0A4R1L188</accession>
<keyword evidence="2" id="KW-0732">Signal</keyword>
<proteinExistence type="predicted"/>
<evidence type="ECO:0008006" key="5">
    <source>
        <dbReference type="Google" id="ProtNLM"/>
    </source>
</evidence>
<dbReference type="EMBL" id="SMGK01000005">
    <property type="protein sequence ID" value="TCK71708.1"/>
    <property type="molecule type" value="Genomic_DNA"/>
</dbReference>
<organism evidence="3 4">
    <name type="scientific">Acidipila rosea</name>
    <dbReference type="NCBI Taxonomy" id="768535"/>
    <lineage>
        <taxon>Bacteria</taxon>
        <taxon>Pseudomonadati</taxon>
        <taxon>Acidobacteriota</taxon>
        <taxon>Terriglobia</taxon>
        <taxon>Terriglobales</taxon>
        <taxon>Acidobacteriaceae</taxon>
        <taxon>Acidipila</taxon>
    </lineage>
</organism>
<dbReference type="OrthoDB" id="119268at2"/>
<evidence type="ECO:0000256" key="1">
    <source>
        <dbReference type="SAM" id="MobiDB-lite"/>
    </source>
</evidence>
<gene>
    <name evidence="3" type="ORF">C7378_2998</name>
</gene>
<keyword evidence="4" id="KW-1185">Reference proteome</keyword>
<dbReference type="AlphaFoldDB" id="A0A4R1L188"/>
<reference evidence="3 4" key="1">
    <citation type="submission" date="2019-03" db="EMBL/GenBank/DDBJ databases">
        <title>Genomic Encyclopedia of Type Strains, Phase IV (KMG-IV): sequencing the most valuable type-strain genomes for metagenomic binning, comparative biology and taxonomic classification.</title>
        <authorList>
            <person name="Goeker M."/>
        </authorList>
    </citation>
    <scope>NUCLEOTIDE SEQUENCE [LARGE SCALE GENOMIC DNA]</scope>
    <source>
        <strain evidence="3 4">DSM 103428</strain>
    </source>
</reference>
<dbReference type="RefSeq" id="WP_131998428.1">
    <property type="nucleotide sequence ID" value="NZ_SMGK01000005.1"/>
</dbReference>
<feature type="chain" id="PRO_5020388257" description="Opacity protein-like surface antigen" evidence="2">
    <location>
        <begin position="20"/>
        <end position="204"/>
    </location>
</feature>
<evidence type="ECO:0000313" key="4">
    <source>
        <dbReference type="Proteomes" id="UP000295210"/>
    </source>
</evidence>
<evidence type="ECO:0000256" key="2">
    <source>
        <dbReference type="SAM" id="SignalP"/>
    </source>
</evidence>
<feature type="compositionally biased region" description="Low complexity" evidence="1">
    <location>
        <begin position="24"/>
        <end position="37"/>
    </location>
</feature>
<comment type="caution">
    <text evidence="3">The sequence shown here is derived from an EMBL/GenBank/DDBJ whole genome shotgun (WGS) entry which is preliminary data.</text>
</comment>
<dbReference type="Proteomes" id="UP000295210">
    <property type="component" value="Unassembled WGS sequence"/>
</dbReference>
<evidence type="ECO:0000313" key="3">
    <source>
        <dbReference type="EMBL" id="TCK71708.1"/>
    </source>
</evidence>
<sequence>MRHPISALAILLLALPVSAQMQSASSSTQSMPSAPSPRQQVTLPNPKHDEPIVSTTVGFTYLQTDLTNVNGGKAGYLMGWYGIPQLNLTKHIGVLADFTNFYNWHAHAGENVHGFTGGPVYMFPMKHMTPFVFAEGGAVRDSMQGTVNWSPAVVGGAGLNYKLTRALAFQLVPGEYVATHLSNGNWQSNFNAKAGIVLNMYGNR</sequence>
<dbReference type="InterPro" id="IPR011250">
    <property type="entry name" value="OMP/PagP_B-barrel"/>
</dbReference>
<name>A0A4R1L188_9BACT</name>
<feature type="signal peptide" evidence="2">
    <location>
        <begin position="1"/>
        <end position="19"/>
    </location>
</feature>
<protein>
    <recommendedName>
        <fullName evidence="5">Opacity protein-like surface antigen</fullName>
    </recommendedName>
</protein>
<feature type="region of interest" description="Disordered" evidence="1">
    <location>
        <begin position="24"/>
        <end position="48"/>
    </location>
</feature>
<dbReference type="SUPFAM" id="SSF56925">
    <property type="entry name" value="OMPA-like"/>
    <property type="match status" value="1"/>
</dbReference>